<dbReference type="PATRIC" id="fig|1423726.3.peg.3101"/>
<feature type="transmembrane region" description="Helical" evidence="1">
    <location>
        <begin position="147"/>
        <end position="171"/>
    </location>
</feature>
<dbReference type="Pfam" id="PF22564">
    <property type="entry name" value="HAAS"/>
    <property type="match status" value="1"/>
</dbReference>
<evidence type="ECO:0000313" key="3">
    <source>
        <dbReference type="Proteomes" id="UP000051461"/>
    </source>
</evidence>
<sequence length="198" mass="21601">MTDYLNQLEKLLTPLSASERDDVLTFYREYCIDADLTADAEIRQHLGTPKKLARQILADYSIQAEPDETPTPQRNFHRIWLILLGLLASPIAIPIAVCFVLIILAGLATVGLLAFTAILVLAAFIVLGGCLLIVGLTLVFKAFAVGIFYFGAGLAVLCGSYLLSLIAYNVIRGLLQIGVAFSQAIYRKVRKPQGGFNK</sequence>
<protein>
    <submittedName>
        <fullName evidence="2">Putative integral membrane protein (Putative)</fullName>
    </submittedName>
</protein>
<feature type="transmembrane region" description="Helical" evidence="1">
    <location>
        <begin position="79"/>
        <end position="107"/>
    </location>
</feature>
<dbReference type="OrthoDB" id="2242293at2"/>
<dbReference type="EMBL" id="AZDA01000005">
    <property type="protein sequence ID" value="KRK40695.1"/>
    <property type="molecule type" value="Genomic_DNA"/>
</dbReference>
<dbReference type="AlphaFoldDB" id="A0A0R1HC84"/>
<evidence type="ECO:0000256" key="1">
    <source>
        <dbReference type="SAM" id="Phobius"/>
    </source>
</evidence>
<dbReference type="Proteomes" id="UP000051461">
    <property type="component" value="Unassembled WGS sequence"/>
</dbReference>
<dbReference type="RefSeq" id="WP_057903353.1">
    <property type="nucleotide sequence ID" value="NZ_AZDA01000005.1"/>
</dbReference>
<keyword evidence="1" id="KW-1133">Transmembrane helix</keyword>
<gene>
    <name evidence="2" type="ORF">FC07_GL002987</name>
</gene>
<reference evidence="2 3" key="1">
    <citation type="journal article" date="2015" name="Genome Announc.">
        <title>Expanding the biotechnology potential of lactobacilli through comparative genomics of 213 strains and associated genera.</title>
        <authorList>
            <person name="Sun Z."/>
            <person name="Harris H.M."/>
            <person name="McCann A."/>
            <person name="Guo C."/>
            <person name="Argimon S."/>
            <person name="Zhang W."/>
            <person name="Yang X."/>
            <person name="Jeffery I.B."/>
            <person name="Cooney J.C."/>
            <person name="Kagawa T.F."/>
            <person name="Liu W."/>
            <person name="Song Y."/>
            <person name="Salvetti E."/>
            <person name="Wrobel A."/>
            <person name="Rasinkangas P."/>
            <person name="Parkhill J."/>
            <person name="Rea M.C."/>
            <person name="O'Sullivan O."/>
            <person name="Ritari J."/>
            <person name="Douillard F.P."/>
            <person name="Paul Ross R."/>
            <person name="Yang R."/>
            <person name="Briner A.E."/>
            <person name="Felis G.E."/>
            <person name="de Vos W.M."/>
            <person name="Barrangou R."/>
            <person name="Klaenhammer T.R."/>
            <person name="Caufield P.W."/>
            <person name="Cui Y."/>
            <person name="Zhang H."/>
            <person name="O'Toole P.W."/>
        </authorList>
    </citation>
    <scope>NUCLEOTIDE SEQUENCE [LARGE SCALE GENOMIC DNA]</scope>
    <source>
        <strain evidence="2 3">DSM 20003</strain>
    </source>
</reference>
<organism evidence="2 3">
    <name type="scientific">Loigolactobacillus bifermentans DSM 20003</name>
    <dbReference type="NCBI Taxonomy" id="1423726"/>
    <lineage>
        <taxon>Bacteria</taxon>
        <taxon>Bacillati</taxon>
        <taxon>Bacillota</taxon>
        <taxon>Bacilli</taxon>
        <taxon>Lactobacillales</taxon>
        <taxon>Lactobacillaceae</taxon>
        <taxon>Loigolactobacillus</taxon>
    </lineage>
</organism>
<name>A0A0R1HC84_9LACO</name>
<comment type="caution">
    <text evidence="2">The sequence shown here is derived from an EMBL/GenBank/DDBJ whole genome shotgun (WGS) entry which is preliminary data.</text>
</comment>
<keyword evidence="1" id="KW-0812">Transmembrane</keyword>
<keyword evidence="3" id="KW-1185">Reference proteome</keyword>
<proteinExistence type="predicted"/>
<keyword evidence="1" id="KW-0472">Membrane</keyword>
<feature type="transmembrane region" description="Helical" evidence="1">
    <location>
        <begin position="113"/>
        <end position="140"/>
    </location>
</feature>
<dbReference type="STRING" id="1423726.FC07_GL002987"/>
<accession>A0A0R1HC84</accession>
<evidence type="ECO:0000313" key="2">
    <source>
        <dbReference type="EMBL" id="KRK40695.1"/>
    </source>
</evidence>